<feature type="signal peptide" evidence="11">
    <location>
        <begin position="1"/>
        <end position="18"/>
    </location>
</feature>
<evidence type="ECO:0000313" key="14">
    <source>
        <dbReference type="EMBL" id="KAF3855792.1"/>
    </source>
</evidence>
<keyword evidence="9" id="KW-0325">Glycoprotein</keyword>
<dbReference type="Gene3D" id="3.15.10.10">
    <property type="entry name" value="Bactericidal permeability-increasing protein, domain 1"/>
    <property type="match status" value="3"/>
</dbReference>
<evidence type="ECO:0000259" key="12">
    <source>
        <dbReference type="SMART" id="SM00328"/>
    </source>
</evidence>
<dbReference type="InterPro" id="IPR001124">
    <property type="entry name" value="Lipid-bd_serum_glycop_C"/>
</dbReference>
<keyword evidence="9" id="KW-0964">Secreted</keyword>
<feature type="chain" id="PRO_5029890420" description="Bactericidal permeability-increasing protein" evidence="11">
    <location>
        <begin position="19"/>
        <end position="841"/>
    </location>
</feature>
<keyword evidence="7 9" id="KW-1015">Disulfide bond</keyword>
<evidence type="ECO:0000256" key="1">
    <source>
        <dbReference type="ARBA" id="ARBA00007292"/>
    </source>
</evidence>
<dbReference type="SMART" id="SM00328">
    <property type="entry name" value="BPI1"/>
    <property type="match status" value="2"/>
</dbReference>
<dbReference type="GO" id="GO:0050829">
    <property type="term" value="P:defense response to Gram-negative bacterium"/>
    <property type="evidence" value="ECO:0007669"/>
    <property type="project" value="UniProtKB-UniRule"/>
</dbReference>
<dbReference type="SUPFAM" id="SSF55394">
    <property type="entry name" value="Bactericidal permeability-increasing protein, BPI"/>
    <property type="match status" value="4"/>
</dbReference>
<evidence type="ECO:0000256" key="4">
    <source>
        <dbReference type="ARBA" id="ARBA00022588"/>
    </source>
</evidence>
<dbReference type="Gene3D" id="3.15.20.10">
    <property type="entry name" value="Bactericidal permeability-increasing protein, domain 2"/>
    <property type="match status" value="3"/>
</dbReference>
<evidence type="ECO:0000256" key="3">
    <source>
        <dbReference type="ARBA" id="ARBA00022529"/>
    </source>
</evidence>
<comment type="function">
    <text evidence="9">The cytotoxic action of BPI is limited to many species of Gram-negative bacteria; this specificity may be explained by a strong affinity of the very basic N-terminal half for the negatively charged lipopolysaccharides that are unique to the Gram-negative bacterial outer envelope.</text>
</comment>
<comment type="subunit">
    <text evidence="8 9">Monomer. Homodimer; disulfide-linked.</text>
</comment>
<evidence type="ECO:0000256" key="9">
    <source>
        <dbReference type="RuleBase" id="RU369039"/>
    </source>
</evidence>
<dbReference type="InterPro" id="IPR032942">
    <property type="entry name" value="BPI/LBP/Plunc"/>
</dbReference>
<dbReference type="SMART" id="SM00329">
    <property type="entry name" value="BPI2"/>
    <property type="match status" value="1"/>
</dbReference>
<keyword evidence="9 11" id="KW-0732">Signal</keyword>
<dbReference type="PANTHER" id="PTHR10504">
    <property type="entry name" value="BACTERICIDAL PERMEABILITY-INCREASING BPI PROTEIN-RELATED"/>
    <property type="match status" value="1"/>
</dbReference>
<keyword evidence="5 9" id="KW-0391">Immunity</keyword>
<dbReference type="Pfam" id="PF02886">
    <property type="entry name" value="LBP_BPI_CETP_C"/>
    <property type="match status" value="2"/>
</dbReference>
<gene>
    <name evidence="14" type="ORF">F7725_016515</name>
</gene>
<evidence type="ECO:0000256" key="7">
    <source>
        <dbReference type="ARBA" id="ARBA00023157"/>
    </source>
</evidence>
<dbReference type="OrthoDB" id="10255543at2759"/>
<dbReference type="FunFam" id="3.15.20.10:FF:000001">
    <property type="entry name" value="Phospholipid transfer protein"/>
    <property type="match status" value="1"/>
</dbReference>
<keyword evidence="6 9" id="KW-0044">Antibiotic</keyword>
<feature type="domain" description="Lipid-binding serum glycoprotein N-terminal" evidence="12">
    <location>
        <begin position="26"/>
        <end position="205"/>
    </location>
</feature>
<evidence type="ECO:0000256" key="2">
    <source>
        <dbReference type="ARBA" id="ARBA00017827"/>
    </source>
</evidence>
<evidence type="ECO:0000256" key="10">
    <source>
        <dbReference type="SAM" id="MobiDB-lite"/>
    </source>
</evidence>
<keyword evidence="15" id="KW-1185">Reference proteome</keyword>
<keyword evidence="4 9" id="KW-0399">Innate immunity</keyword>
<keyword evidence="3 9" id="KW-0929">Antimicrobial</keyword>
<dbReference type="AlphaFoldDB" id="A0A7J5Z1U4"/>
<sequence>MFLCWCLSLVALIPLTTSTNPGVKVKLTAKGIEYGRQLAVASILQKLKTIKLDDMSGKVKVSPIGKVKYSLTKKDSGSFNLNANDISFSTSLSIKSDQTGRPVVNSLDCGANVGKMSVHFKGGASWLYNLFSKYIDSAIRKAMQKEICPLVANAVSDLNNNLKTLNVLAKVDKFAEIEYSMVASPAVSKTSIDFGLKGEFYNIGKHQEPPFSPEVFSLPPQVNNMLYIGVSSFTTESAAFVYNTAGALSLYITDDMIPQGSPIRLNTRTFGLFIPQRFPGLMMKLLVKTVKTPVITFEPNNATVQTFASVTAYAIQPNATLAPLFVLNLDSSVSARVFVSGMRLAGAVTLNKMDLTLGTSYVGDFQVSSLDSIFQMVLKMVVIPRMNVQLAKGYPLPTIGKMKLVNTQLLVLKDYVMIGTDVQFTVKMFLCWCLSLVALIPLTTSTNPGVKVKLTAKGIEYGRQLAVASILQKLKTIKLDDVSGKLNADDISFSTSLSIMTDPTGRPAVNSINCGANVGKMSVRFRGGASWLYNLFKKSISSALRKAMQKKICPLVANAVSDLNNNLKTLNVLAKVDKFAEIEYSMVASPAVSKTSIDFGLKGEFYNIGKHQEPPFSPAAFSLPPQVNNMLYIGVSSFPIESAAFVYNTAGALSLDITDDMMGKAPVIMFEPNNATVQTFASVTAYAIQPNATLAPLFVLNLVGYTAGVINKKPFVWFYVGNCLTILSLQDSSVSARVFVSGMRMDLTLGTSDVGDFQVGTLSTIFQTVLNFVVIPRVNGIPSSDTWKDEAGEHSAAGPEGPRDDWDRCSVHGLSGISGSFQFCTMKTQSQFNSLTMRNNE</sequence>
<feature type="region of interest" description="Disordered" evidence="10">
    <location>
        <begin position="785"/>
        <end position="805"/>
    </location>
</feature>
<evidence type="ECO:0000256" key="5">
    <source>
        <dbReference type="ARBA" id="ARBA00022859"/>
    </source>
</evidence>
<dbReference type="GO" id="GO:0008289">
    <property type="term" value="F:lipid binding"/>
    <property type="evidence" value="ECO:0007669"/>
    <property type="project" value="InterPro"/>
</dbReference>
<dbReference type="InterPro" id="IPR017942">
    <property type="entry name" value="Lipid-bd_serum_glycop_N"/>
</dbReference>
<comment type="similarity">
    <text evidence="1">Belongs to the BPI/LBP/Plunc superfamily. BPI/LBP family.</text>
</comment>
<evidence type="ECO:0000256" key="6">
    <source>
        <dbReference type="ARBA" id="ARBA00023022"/>
    </source>
</evidence>
<evidence type="ECO:0000256" key="11">
    <source>
        <dbReference type="SAM" id="SignalP"/>
    </source>
</evidence>
<evidence type="ECO:0000313" key="15">
    <source>
        <dbReference type="Proteomes" id="UP000518266"/>
    </source>
</evidence>
<comment type="domain">
    <text evidence="9">The N- and C-terminal barrels adopt an identical fold despite having only 13% of conserved residues.</text>
</comment>
<evidence type="ECO:0000256" key="8">
    <source>
        <dbReference type="ARBA" id="ARBA00025943"/>
    </source>
</evidence>
<dbReference type="GO" id="GO:0045087">
    <property type="term" value="P:innate immune response"/>
    <property type="evidence" value="ECO:0007669"/>
    <property type="project" value="UniProtKB-UniRule"/>
</dbReference>
<accession>A0A7J5Z1U4</accession>
<comment type="domain">
    <text evidence="9">The N-terminal region may be exposed to the interior of the granule, whereas the C-terminal portion may be embedded in the membrane. During phagocytosis and degranulation, proteases may be released and activated and cleave BPI at the junction of the N- and C-terminal portions of the molecule, providing controlled release of the N-terminal antibacterial fragment when bacteria are ingested.</text>
</comment>
<name>A0A7J5Z1U4_DISMA</name>
<reference evidence="14 15" key="1">
    <citation type="submission" date="2020-03" db="EMBL/GenBank/DDBJ databases">
        <title>Dissostichus mawsoni Genome sequencing and assembly.</title>
        <authorList>
            <person name="Park H."/>
        </authorList>
    </citation>
    <scope>NUCLEOTIDE SEQUENCE [LARGE SCALE GENOMIC DNA]</scope>
    <source>
        <strain evidence="14">DM0001</strain>
        <tissue evidence="14">Muscle</tissue>
    </source>
</reference>
<protein>
    <recommendedName>
        <fullName evidence="2 9">Bactericidal permeability-increasing protein</fullName>
        <shortName evidence="9">BPI</shortName>
    </recommendedName>
</protein>
<organism evidence="14 15">
    <name type="scientific">Dissostichus mawsoni</name>
    <name type="common">Antarctic cod</name>
    <dbReference type="NCBI Taxonomy" id="36200"/>
    <lineage>
        <taxon>Eukaryota</taxon>
        <taxon>Metazoa</taxon>
        <taxon>Chordata</taxon>
        <taxon>Craniata</taxon>
        <taxon>Vertebrata</taxon>
        <taxon>Euteleostomi</taxon>
        <taxon>Actinopterygii</taxon>
        <taxon>Neopterygii</taxon>
        <taxon>Teleostei</taxon>
        <taxon>Neoteleostei</taxon>
        <taxon>Acanthomorphata</taxon>
        <taxon>Eupercaria</taxon>
        <taxon>Perciformes</taxon>
        <taxon>Notothenioidei</taxon>
        <taxon>Nototheniidae</taxon>
        <taxon>Dissostichus</taxon>
    </lineage>
</organism>
<comment type="caution">
    <text evidence="14">The sequence shown here is derived from an EMBL/GenBank/DDBJ whole genome shotgun (WGS) entry which is preliminary data.</text>
</comment>
<feature type="domain" description="Lipid-binding serum glycoprotein C-terminal" evidence="13">
    <location>
        <begin position="220"/>
        <end position="420"/>
    </location>
</feature>
<evidence type="ECO:0000259" key="13">
    <source>
        <dbReference type="SMART" id="SM00329"/>
    </source>
</evidence>
<proteinExistence type="inferred from homology"/>
<dbReference type="GO" id="GO:0005615">
    <property type="term" value="C:extracellular space"/>
    <property type="evidence" value="ECO:0007669"/>
    <property type="project" value="UniProtKB-UniRule"/>
</dbReference>
<comment type="subcellular location">
    <subcellularLocation>
        <location evidence="9">Secreted</location>
    </subcellularLocation>
</comment>
<dbReference type="Pfam" id="PF01273">
    <property type="entry name" value="LBP_BPI_CETP"/>
    <property type="match status" value="2"/>
</dbReference>
<dbReference type="Proteomes" id="UP000518266">
    <property type="component" value="Unassembled WGS sequence"/>
</dbReference>
<feature type="domain" description="Lipid-binding serum glycoprotein N-terminal" evidence="12">
    <location>
        <begin position="377"/>
        <end position="610"/>
    </location>
</feature>
<dbReference type="InterPro" id="IPR017943">
    <property type="entry name" value="Bactericidal_perm-incr_a/b_dom"/>
</dbReference>
<dbReference type="PANTHER" id="PTHR10504:SF84">
    <property type="entry name" value="BACTERICIDAL PERMEABILITY-INCREASING PROTEIN"/>
    <property type="match status" value="1"/>
</dbReference>
<dbReference type="EMBL" id="JAAKFY010000006">
    <property type="protein sequence ID" value="KAF3855792.1"/>
    <property type="molecule type" value="Genomic_DNA"/>
</dbReference>